<dbReference type="InterPro" id="IPR000073">
    <property type="entry name" value="AB_hydrolase_1"/>
</dbReference>
<dbReference type="Proteomes" id="UP001198602">
    <property type="component" value="Unassembled WGS sequence"/>
</dbReference>
<gene>
    <name evidence="3" type="ORF">LE190_08840</name>
</gene>
<dbReference type="PANTHER" id="PTHR43798">
    <property type="entry name" value="MONOACYLGLYCEROL LIPASE"/>
    <property type="match status" value="1"/>
</dbReference>
<reference evidence="3 4" key="1">
    <citation type="submission" date="2021-07" db="EMBL/GenBank/DDBJ databases">
        <title>Characterization of Violacein-producing bacteria and related species.</title>
        <authorList>
            <person name="Wilson H.S."/>
            <person name="De Leon M.E."/>
        </authorList>
    </citation>
    <scope>NUCLEOTIDE SEQUENCE [LARGE SCALE GENOMIC DNA]</scope>
    <source>
        <strain evidence="3 4">HSC-2F05</strain>
    </source>
</reference>
<dbReference type="PRINTS" id="PR00111">
    <property type="entry name" value="ABHYDROLASE"/>
</dbReference>
<keyword evidence="3" id="KW-0378">Hydrolase</keyword>
<organism evidence="3 4">
    <name type="scientific">Massilia hydrophila</name>
    <dbReference type="NCBI Taxonomy" id="3044279"/>
    <lineage>
        <taxon>Bacteria</taxon>
        <taxon>Pseudomonadati</taxon>
        <taxon>Pseudomonadota</taxon>
        <taxon>Betaproteobacteria</taxon>
        <taxon>Burkholderiales</taxon>
        <taxon>Oxalobacteraceae</taxon>
        <taxon>Telluria group</taxon>
        <taxon>Massilia</taxon>
    </lineage>
</organism>
<evidence type="ECO:0000259" key="2">
    <source>
        <dbReference type="Pfam" id="PF00561"/>
    </source>
</evidence>
<keyword evidence="4" id="KW-1185">Reference proteome</keyword>
<evidence type="ECO:0000313" key="3">
    <source>
        <dbReference type="EMBL" id="MCA1856029.1"/>
    </source>
</evidence>
<protein>
    <submittedName>
        <fullName evidence="3">Alpha/beta fold hydrolase</fullName>
    </submittedName>
</protein>
<dbReference type="PRINTS" id="PR00412">
    <property type="entry name" value="EPOXHYDRLASE"/>
</dbReference>
<dbReference type="RefSeq" id="WP_225238365.1">
    <property type="nucleotide sequence ID" value="NZ_JAHYBX010000002.1"/>
</dbReference>
<dbReference type="Pfam" id="PF00561">
    <property type="entry name" value="Abhydrolase_1"/>
    <property type="match status" value="2"/>
</dbReference>
<accession>A0ABS7YCN7</accession>
<dbReference type="Gene3D" id="3.40.50.1820">
    <property type="entry name" value="alpha/beta hydrolase"/>
    <property type="match status" value="1"/>
</dbReference>
<dbReference type="PANTHER" id="PTHR43798:SF5">
    <property type="entry name" value="MONOACYLGLYCEROL LIPASE ABHD6"/>
    <property type="match status" value="1"/>
</dbReference>
<dbReference type="InterPro" id="IPR029058">
    <property type="entry name" value="AB_hydrolase_fold"/>
</dbReference>
<name>A0ABS7YCN7_9BURK</name>
<proteinExistence type="predicted"/>
<evidence type="ECO:0000313" key="4">
    <source>
        <dbReference type="Proteomes" id="UP001198602"/>
    </source>
</evidence>
<evidence type="ECO:0000256" key="1">
    <source>
        <dbReference type="SAM" id="SignalP"/>
    </source>
</evidence>
<keyword evidence="1" id="KW-0732">Signal</keyword>
<comment type="caution">
    <text evidence="3">The sequence shown here is derived from an EMBL/GenBank/DDBJ whole genome shotgun (WGS) entry which is preliminary data.</text>
</comment>
<dbReference type="SUPFAM" id="SSF53474">
    <property type="entry name" value="alpha/beta-Hydrolases"/>
    <property type="match status" value="1"/>
</dbReference>
<dbReference type="EMBL" id="JAHYBX010000002">
    <property type="protein sequence ID" value="MCA1856029.1"/>
    <property type="molecule type" value="Genomic_DNA"/>
</dbReference>
<feature type="domain" description="AB hydrolase-1" evidence="2">
    <location>
        <begin position="234"/>
        <end position="293"/>
    </location>
</feature>
<sequence length="314" mass="34134">MKRIVPWTAALLLAFAAAAYYGSPETSREALLILNRSLSGLEEKTVQVGTHTVHYLEGGEGESVLLLHGIFAEKDHWVDFARQLTGHYHVIAPDLPGYGESGRHAGQAYDYAAQTVRLRQFMDARGIARAHLAGNSMGGTIAALFAVRYPERVASLAFIGAPHGLRSGTASAMDRLIGAGQAPLVARNAAEFDAMLALVFGDRPFLPYPILHMAEREAIANAGSNRRMWDEQLKNRYLLQEYIGKVTVPTLALWGSKDKVFDVSGAQTLTALLPQAEVRILPGIGHLPMMEDPRETAGLYAAFLRRMPSSGAGR</sequence>
<feature type="chain" id="PRO_5045482940" evidence="1">
    <location>
        <begin position="22"/>
        <end position="314"/>
    </location>
</feature>
<dbReference type="GO" id="GO:0016787">
    <property type="term" value="F:hydrolase activity"/>
    <property type="evidence" value="ECO:0007669"/>
    <property type="project" value="UniProtKB-KW"/>
</dbReference>
<feature type="domain" description="AB hydrolase-1" evidence="2">
    <location>
        <begin position="64"/>
        <end position="163"/>
    </location>
</feature>
<dbReference type="InterPro" id="IPR050266">
    <property type="entry name" value="AB_hydrolase_sf"/>
</dbReference>
<feature type="signal peptide" evidence="1">
    <location>
        <begin position="1"/>
        <end position="21"/>
    </location>
</feature>
<dbReference type="InterPro" id="IPR000639">
    <property type="entry name" value="Epox_hydrolase-like"/>
</dbReference>